<dbReference type="PANTHER" id="PTHR40455">
    <property type="entry name" value="ANTITOXIN HIGA"/>
    <property type="match status" value="1"/>
</dbReference>
<dbReference type="PANTHER" id="PTHR40455:SF1">
    <property type="entry name" value="ANTITOXIN HIGA"/>
    <property type="match status" value="1"/>
</dbReference>
<dbReference type="RefSeq" id="WP_019232998.1">
    <property type="nucleotide sequence ID" value="NZ_CAAAHR010000025.1"/>
</dbReference>
<proteinExistence type="predicted"/>
<evidence type="ECO:0000259" key="1">
    <source>
        <dbReference type="PROSITE" id="PS50943"/>
    </source>
</evidence>
<dbReference type="GeneID" id="98067495"/>
<protein>
    <submittedName>
        <fullName evidence="2">Transcriptional regulator</fullName>
    </submittedName>
</protein>
<dbReference type="GO" id="GO:0006355">
    <property type="term" value="P:regulation of DNA-templated transcription"/>
    <property type="evidence" value="ECO:0007669"/>
    <property type="project" value="InterPro"/>
</dbReference>
<evidence type="ECO:0000313" key="3">
    <source>
        <dbReference type="Proteomes" id="UP000192511"/>
    </source>
</evidence>
<gene>
    <name evidence="2" type="ORF">A6J39_000870</name>
</gene>
<dbReference type="PROSITE" id="PS50943">
    <property type="entry name" value="HTH_CROC1"/>
    <property type="match status" value="1"/>
</dbReference>
<dbReference type="InterPro" id="IPR001387">
    <property type="entry name" value="Cro/C1-type_HTH"/>
</dbReference>
<keyword evidence="3" id="KW-1185">Reference proteome</keyword>
<dbReference type="CDD" id="cd00093">
    <property type="entry name" value="HTH_XRE"/>
    <property type="match status" value="1"/>
</dbReference>
<evidence type="ECO:0000313" key="2">
    <source>
        <dbReference type="EMBL" id="PNL73863.1"/>
    </source>
</evidence>
<dbReference type="Proteomes" id="UP000192511">
    <property type="component" value="Unassembled WGS sequence"/>
</dbReference>
<reference evidence="2" key="1">
    <citation type="submission" date="2017-12" db="EMBL/GenBank/DDBJ databases">
        <title>FDA dAtabase for Regulatory Grade micrObial Sequences (FDA-ARGOS): Supporting development and validation of Infectious Disease Dx tests.</title>
        <authorList>
            <person name="Kerrigan L."/>
            <person name="Tallon L.J."/>
            <person name="Sadzewicz L."/>
            <person name="Sengamalay N."/>
            <person name="Ott S."/>
            <person name="Godinez A."/>
            <person name="Nagaraj S."/>
            <person name="Vavikolanu K."/>
            <person name="Vyas G."/>
            <person name="Nadendla S."/>
            <person name="Aluvathingal J."/>
            <person name="Sichtig H."/>
        </authorList>
    </citation>
    <scope>NUCLEOTIDE SEQUENCE [LARGE SCALE GENOMIC DNA]</scope>
    <source>
        <strain evidence="2">FDAARGOS_200</strain>
    </source>
</reference>
<name>A0AAX0X076_9GAMM</name>
<dbReference type="GO" id="GO:0001046">
    <property type="term" value="F:core promoter sequence-specific DNA binding"/>
    <property type="evidence" value="ECO:0007669"/>
    <property type="project" value="TreeGrafter"/>
</dbReference>
<accession>A0AAX0X076</accession>
<dbReference type="EMBL" id="NBTX02000002">
    <property type="protein sequence ID" value="PNL73863.1"/>
    <property type="molecule type" value="Genomic_DNA"/>
</dbReference>
<dbReference type="AlphaFoldDB" id="A0AAX0X076"/>
<feature type="domain" description="HTH cro/C1-type" evidence="1">
    <location>
        <begin position="109"/>
        <end position="142"/>
    </location>
</feature>
<comment type="caution">
    <text evidence="2">The sequence shown here is derived from an EMBL/GenBank/DDBJ whole genome shotgun (WGS) entry which is preliminary data.</text>
</comment>
<organism evidence="2 3">
    <name type="scientific">Legionella anisa</name>
    <dbReference type="NCBI Taxonomy" id="28082"/>
    <lineage>
        <taxon>Bacteria</taxon>
        <taxon>Pseudomonadati</taxon>
        <taxon>Pseudomonadota</taxon>
        <taxon>Gammaproteobacteria</taxon>
        <taxon>Legionellales</taxon>
        <taxon>Legionellaceae</taxon>
        <taxon>Legionella</taxon>
    </lineage>
</organism>
<dbReference type="InterPro" id="IPR039060">
    <property type="entry name" value="Antitox_HigA"/>
</dbReference>
<sequence>MISEQVILNKFIDFTKVAAPVLSLKDEQAYEDALTMMEHLMESVGEQRNKPENILIGLLAHAIEEYESKDEEISDFVSQSMSDRGDVALLRMIIDQHQLTLSDLPEVGHKSLISKILSGERNLTRSHIEKLSKRFHIDPGLFF</sequence>